<dbReference type="EMBL" id="MNCJ02000330">
    <property type="protein sequence ID" value="KAF5766001.1"/>
    <property type="molecule type" value="Genomic_DNA"/>
</dbReference>
<dbReference type="InterPro" id="IPR001611">
    <property type="entry name" value="Leu-rich_rpt"/>
</dbReference>
<reference evidence="12" key="3">
    <citation type="submission" date="2020-06" db="EMBL/GenBank/DDBJ databases">
        <title>Helianthus annuus Genome sequencing and assembly Release 2.</title>
        <authorList>
            <person name="Gouzy J."/>
            <person name="Langlade N."/>
            <person name="Munos S."/>
        </authorList>
    </citation>
    <scope>NUCLEOTIDE SEQUENCE</scope>
    <source>
        <tissue evidence="12">Leaves</tissue>
    </source>
</reference>
<dbReference type="InterPro" id="IPR032675">
    <property type="entry name" value="LRR_dom_sf"/>
</dbReference>
<dbReference type="Gene3D" id="3.80.10.10">
    <property type="entry name" value="Ribonuclease Inhibitor"/>
    <property type="match status" value="1"/>
</dbReference>
<evidence type="ECO:0000256" key="8">
    <source>
        <dbReference type="ARBA" id="ARBA00023180"/>
    </source>
</evidence>
<evidence type="ECO:0000259" key="11">
    <source>
        <dbReference type="PROSITE" id="PS50011"/>
    </source>
</evidence>
<evidence type="ECO:0000313" key="13">
    <source>
        <dbReference type="EMBL" id="OTF92625.1"/>
    </source>
</evidence>
<dbReference type="Gene3D" id="3.30.200.20">
    <property type="entry name" value="Phosphorylase Kinase, domain 1"/>
    <property type="match status" value="1"/>
</dbReference>
<keyword evidence="8" id="KW-0325">Glycoprotein</keyword>
<dbReference type="InterPro" id="IPR046959">
    <property type="entry name" value="PRK1-6/SRF4-like"/>
</dbReference>
<dbReference type="GO" id="GO:0016020">
    <property type="term" value="C:membrane"/>
    <property type="evidence" value="ECO:0007669"/>
    <property type="project" value="UniProtKB-SubCell"/>
</dbReference>
<dbReference type="PANTHER" id="PTHR48007">
    <property type="entry name" value="LEUCINE-RICH REPEAT RECEPTOR-LIKE PROTEIN KINASE PXC1"/>
    <property type="match status" value="1"/>
</dbReference>
<dbReference type="FunFam" id="3.30.200.20:FF:000428">
    <property type="entry name" value="Inactive LRR receptor-like serine/threonine-protein kinase BIR2"/>
    <property type="match status" value="1"/>
</dbReference>
<dbReference type="InterPro" id="IPR000719">
    <property type="entry name" value="Prot_kinase_dom"/>
</dbReference>
<keyword evidence="12" id="KW-0808">Transferase</keyword>
<keyword evidence="10" id="KW-0732">Signal</keyword>
<dbReference type="FunFam" id="3.80.10.10:FF:000111">
    <property type="entry name" value="LRR receptor-like serine/threonine-protein kinase ERECTA"/>
    <property type="match status" value="1"/>
</dbReference>
<evidence type="ECO:0000256" key="5">
    <source>
        <dbReference type="ARBA" id="ARBA00022737"/>
    </source>
</evidence>
<dbReference type="InterPro" id="IPR011009">
    <property type="entry name" value="Kinase-like_dom_sf"/>
</dbReference>
<keyword evidence="14" id="KW-1185">Reference proteome</keyword>
<organism evidence="13 14">
    <name type="scientific">Helianthus annuus</name>
    <name type="common">Common sunflower</name>
    <dbReference type="NCBI Taxonomy" id="4232"/>
    <lineage>
        <taxon>Eukaryota</taxon>
        <taxon>Viridiplantae</taxon>
        <taxon>Streptophyta</taxon>
        <taxon>Embryophyta</taxon>
        <taxon>Tracheophyta</taxon>
        <taxon>Spermatophyta</taxon>
        <taxon>Magnoliopsida</taxon>
        <taxon>eudicotyledons</taxon>
        <taxon>Gunneridae</taxon>
        <taxon>Pentapetalae</taxon>
        <taxon>asterids</taxon>
        <taxon>campanulids</taxon>
        <taxon>Asterales</taxon>
        <taxon>Asteraceae</taxon>
        <taxon>Asteroideae</taxon>
        <taxon>Heliantheae alliance</taxon>
        <taxon>Heliantheae</taxon>
        <taxon>Helianthus</taxon>
    </lineage>
</organism>
<keyword evidence="4 9" id="KW-0812">Transmembrane</keyword>
<reference evidence="12 14" key="1">
    <citation type="journal article" date="2017" name="Nature">
        <title>The sunflower genome provides insights into oil metabolism, flowering and Asterid evolution.</title>
        <authorList>
            <person name="Badouin H."/>
            <person name="Gouzy J."/>
            <person name="Grassa C.J."/>
            <person name="Murat F."/>
            <person name="Staton S.E."/>
            <person name="Cottret L."/>
            <person name="Lelandais-Briere C."/>
            <person name="Owens G.L."/>
            <person name="Carrere S."/>
            <person name="Mayjonade B."/>
            <person name="Legrand L."/>
            <person name="Gill N."/>
            <person name="Kane N.C."/>
            <person name="Bowers J.E."/>
            <person name="Hubner S."/>
            <person name="Bellec A."/>
            <person name="Berard A."/>
            <person name="Berges H."/>
            <person name="Blanchet N."/>
            <person name="Boniface M.C."/>
            <person name="Brunel D."/>
            <person name="Catrice O."/>
            <person name="Chaidir N."/>
            <person name="Claudel C."/>
            <person name="Donnadieu C."/>
            <person name="Faraut T."/>
            <person name="Fievet G."/>
            <person name="Helmstetter N."/>
            <person name="King M."/>
            <person name="Knapp S.J."/>
            <person name="Lai Z."/>
            <person name="Le Paslier M.C."/>
            <person name="Lippi Y."/>
            <person name="Lorenzon L."/>
            <person name="Mandel J.R."/>
            <person name="Marage G."/>
            <person name="Marchand G."/>
            <person name="Marquand E."/>
            <person name="Bret-Mestries E."/>
            <person name="Morien E."/>
            <person name="Nambeesan S."/>
            <person name="Nguyen T."/>
            <person name="Pegot-Espagnet P."/>
            <person name="Pouilly N."/>
            <person name="Raftis F."/>
            <person name="Sallet E."/>
            <person name="Schiex T."/>
            <person name="Thomas J."/>
            <person name="Vandecasteele C."/>
            <person name="Vares D."/>
            <person name="Vear F."/>
            <person name="Vautrin S."/>
            <person name="Crespi M."/>
            <person name="Mangin B."/>
            <person name="Burke J.M."/>
            <person name="Salse J."/>
            <person name="Munos S."/>
            <person name="Vincourt P."/>
            <person name="Rieseberg L.H."/>
            <person name="Langlade N.B."/>
        </authorList>
    </citation>
    <scope>NUCLEOTIDE SEQUENCE [LARGE SCALE GENOMIC DNA]</scope>
    <source>
        <strain evidence="14">cv. SF193</strain>
        <tissue evidence="12">Leaves</tissue>
    </source>
</reference>
<comment type="subcellular location">
    <subcellularLocation>
        <location evidence="1">Membrane</location>
        <topology evidence="1">Single-pass membrane protein</topology>
    </subcellularLocation>
</comment>
<dbReference type="Pfam" id="PF00560">
    <property type="entry name" value="LRR_1"/>
    <property type="match status" value="4"/>
</dbReference>
<dbReference type="OrthoDB" id="598358at2759"/>
<evidence type="ECO:0000256" key="6">
    <source>
        <dbReference type="ARBA" id="ARBA00022989"/>
    </source>
</evidence>
<evidence type="ECO:0000256" key="1">
    <source>
        <dbReference type="ARBA" id="ARBA00004167"/>
    </source>
</evidence>
<dbReference type="Pfam" id="PF07714">
    <property type="entry name" value="PK_Tyr_Ser-Thr"/>
    <property type="match status" value="1"/>
</dbReference>
<protein>
    <recommendedName>
        <fullName evidence="11">Protein kinase domain-containing protein</fullName>
    </recommendedName>
</protein>
<dbReference type="GO" id="GO:0005524">
    <property type="term" value="F:ATP binding"/>
    <property type="evidence" value="ECO:0007669"/>
    <property type="project" value="InterPro"/>
</dbReference>
<name>A0A251S1P2_HELAN</name>
<reference evidence="13" key="2">
    <citation type="submission" date="2017-02" db="EMBL/GenBank/DDBJ databases">
        <title>Sunflower complete genome.</title>
        <authorList>
            <person name="Langlade N."/>
            <person name="Munos S."/>
        </authorList>
    </citation>
    <scope>NUCLEOTIDE SEQUENCE [LARGE SCALE GENOMIC DNA]</scope>
    <source>
        <tissue evidence="13">Leaves</tissue>
    </source>
</reference>
<feature type="chain" id="PRO_5041085211" description="Protein kinase domain-containing protein" evidence="10">
    <location>
        <begin position="41"/>
        <end position="605"/>
    </location>
</feature>
<dbReference type="OMA" id="LRIACHC"/>
<dbReference type="PROSITE" id="PS51450">
    <property type="entry name" value="LRR"/>
    <property type="match status" value="1"/>
</dbReference>
<evidence type="ECO:0000256" key="2">
    <source>
        <dbReference type="ARBA" id="ARBA00009592"/>
    </source>
</evidence>
<gene>
    <name evidence="13" type="ORF">HannXRQ_Chr16g0523931</name>
    <name evidence="12" type="ORF">HanXRQr2_Chr15g0710161</name>
</gene>
<dbReference type="Gene3D" id="1.10.510.10">
    <property type="entry name" value="Transferase(Phosphotransferase) domain 1"/>
    <property type="match status" value="1"/>
</dbReference>
<keyword evidence="3" id="KW-0433">Leucine-rich repeat</keyword>
<evidence type="ECO:0000256" key="7">
    <source>
        <dbReference type="ARBA" id="ARBA00023136"/>
    </source>
</evidence>
<evidence type="ECO:0000256" key="9">
    <source>
        <dbReference type="SAM" id="Phobius"/>
    </source>
</evidence>
<evidence type="ECO:0000256" key="10">
    <source>
        <dbReference type="SAM" id="SignalP"/>
    </source>
</evidence>
<dbReference type="AlphaFoldDB" id="A0A251S1P2"/>
<dbReference type="FunCoup" id="A0A251S1P2">
    <property type="interactions" value="891"/>
</dbReference>
<dbReference type="PANTHER" id="PTHR48007:SF86">
    <property type="entry name" value="(WILD MALAYSIAN BANANA) HYPOTHETICAL PROTEIN"/>
    <property type="match status" value="1"/>
</dbReference>
<proteinExistence type="inferred from homology"/>
<comment type="similarity">
    <text evidence="2">Belongs to the RLP family.</text>
</comment>
<dbReference type="InterPro" id="IPR001245">
    <property type="entry name" value="Ser-Thr/Tyr_kinase_cat_dom"/>
</dbReference>
<dbReference type="SUPFAM" id="SSF56112">
    <property type="entry name" value="Protein kinase-like (PK-like)"/>
    <property type="match status" value="1"/>
</dbReference>
<evidence type="ECO:0000313" key="12">
    <source>
        <dbReference type="EMBL" id="KAF5766001.1"/>
    </source>
</evidence>
<dbReference type="InParanoid" id="A0A251S1P2"/>
<dbReference type="Proteomes" id="UP000215914">
    <property type="component" value="Chromosome 16"/>
</dbReference>
<dbReference type="InterPro" id="IPR013210">
    <property type="entry name" value="LRR_N_plant-typ"/>
</dbReference>
<evidence type="ECO:0000256" key="3">
    <source>
        <dbReference type="ARBA" id="ARBA00022614"/>
    </source>
</evidence>
<feature type="signal peptide" evidence="10">
    <location>
        <begin position="1"/>
        <end position="40"/>
    </location>
</feature>
<dbReference type="GO" id="GO:0004672">
    <property type="term" value="F:protein kinase activity"/>
    <property type="evidence" value="ECO:0007669"/>
    <property type="project" value="InterPro"/>
</dbReference>
<accession>A0A251S1P2</accession>
<dbReference type="SUPFAM" id="SSF52058">
    <property type="entry name" value="L domain-like"/>
    <property type="match status" value="1"/>
</dbReference>
<keyword evidence="6 9" id="KW-1133">Transmembrane helix</keyword>
<evidence type="ECO:0000256" key="4">
    <source>
        <dbReference type="ARBA" id="ARBA00022692"/>
    </source>
</evidence>
<dbReference type="PROSITE" id="PS50011">
    <property type="entry name" value="PROTEIN_KINASE_DOM"/>
    <property type="match status" value="1"/>
</dbReference>
<sequence length="605" mass="66207">MNTNPTSPHPSRCTFTLPTLITFTFTFTLLLLTPPPPAAAEDDVNCLRGLLRSLHDPDHTLSSWNFNNNTAGFICQFDYVGCWNDQENRVISLKPADLGLAGTFPSDIRFCKNLQTLDLSGNNITGEIPSELCTWLPYLVDINLSGNRFTGQIPSGFGDCAFLNSADLSNNRLSGNIPVQLSNLTRLKRFSVENNDLSGPIPSSLSNYDSSSFDGNKGLCGKPVGSCGGLSKRNLTIIIAAGVFGAAASVLIGFGVWWWCVSRSKRKRSGIVGGDDSSSWTDRLRSHKLVQVSLFQKPLVKVRLVDLMIATNNFSEESVIVSTQTGTMFKAVLRDGSALAVKRLNACSLHERVFQAEMNALGQIRHPNLTPLLGYCVVVDEKLLVYKYMSNGTLSSLLSKQSSSLDWPARFRIGLGAARGLAWLHHGCRPAIPHQNISSNAIFVDEDYDARIVDFGLARLMNSSSYNPNESVYVAPEHSSTMVPSLKGDTYSFGVVLLELATGQKPNVVTAGKEGYKGNLVDWVNQLSSLGQIENAIDKNIRGTGHDEKIVRVVKIAGNCITTQPEARWSMYQVYEALKSMAEEVGLSEHHDEFPLVFDTQSDVV</sequence>
<keyword evidence="5" id="KW-0677">Repeat</keyword>
<keyword evidence="7 9" id="KW-0472">Membrane</keyword>
<feature type="transmembrane region" description="Helical" evidence="9">
    <location>
        <begin position="235"/>
        <end position="260"/>
    </location>
</feature>
<dbReference type="Gramene" id="mRNA:HanXRQr2_Chr15g0710161">
    <property type="protein sequence ID" value="CDS:HanXRQr2_Chr15g0710161.1"/>
    <property type="gene ID" value="HanXRQr2_Chr15g0710161"/>
</dbReference>
<dbReference type="Pfam" id="PF08263">
    <property type="entry name" value="LRRNT_2"/>
    <property type="match status" value="1"/>
</dbReference>
<dbReference type="EMBL" id="CM007905">
    <property type="protein sequence ID" value="OTF92625.1"/>
    <property type="molecule type" value="Genomic_DNA"/>
</dbReference>
<feature type="domain" description="Protein kinase" evidence="11">
    <location>
        <begin position="314"/>
        <end position="594"/>
    </location>
</feature>
<evidence type="ECO:0000313" key="14">
    <source>
        <dbReference type="Proteomes" id="UP000215914"/>
    </source>
</evidence>